<keyword evidence="1" id="KW-0472">Membrane</keyword>
<name>A0AAN8VVZ0_9MAGN</name>
<feature type="transmembrane region" description="Helical" evidence="1">
    <location>
        <begin position="92"/>
        <end position="112"/>
    </location>
</feature>
<feature type="transmembrane region" description="Helical" evidence="1">
    <location>
        <begin position="52"/>
        <end position="72"/>
    </location>
</feature>
<protein>
    <submittedName>
        <fullName evidence="2">Uncharacterized protein</fullName>
    </submittedName>
</protein>
<evidence type="ECO:0000313" key="2">
    <source>
        <dbReference type="EMBL" id="KAK6937071.1"/>
    </source>
</evidence>
<sequence>MAVEERAIKYQLLTYIFTYVNMSPTIHYHISHYSTYVKIRAAALNSYASATILSNFFTATSLLFSNCIIPLYTIAQAPLPTSSLKPSVASSISLFIARTGGSACTAFGFLLLKCKMISKVTSSKRQFKNTEPPKSTAPGRIKVELSFSFFGLIILYRILNKGFSSYTGVYSSIRERESLLKAELVTIENGNTTETITQTSISALILGNWTKLFVVTRGPICIFHLRNIKQIFILQFFQAALWQRPLNPQAPLLVSPLIAVQIFGGILLDTDQAFCDPPELDPPAFGYTYCLRTPSKSRTALRLVEDQLMATAHDVSSPVSRFHKLHKIPGKCISWLIETLPQIDSILICQHKVAGIKHGCIRSTGFTSGPYFLASGINKHQSSIRDFHCVPTRQRFFQIASRKLPLPAVISLNPKAKSPEADSQREPLVPAVIDEPREIFLWDMAEHGSNTRNIRQRRNGSGRSI</sequence>
<dbReference type="AlphaFoldDB" id="A0AAN8VVZ0"/>
<comment type="caution">
    <text evidence="2">The sequence shown here is derived from an EMBL/GenBank/DDBJ whole genome shotgun (WGS) entry which is preliminary data.</text>
</comment>
<reference evidence="2 3" key="1">
    <citation type="submission" date="2023-12" db="EMBL/GenBank/DDBJ databases">
        <title>A high-quality genome assembly for Dillenia turbinata (Dilleniales).</title>
        <authorList>
            <person name="Chanderbali A."/>
        </authorList>
    </citation>
    <scope>NUCLEOTIDE SEQUENCE [LARGE SCALE GENOMIC DNA]</scope>
    <source>
        <strain evidence="2">LSX21</strain>
        <tissue evidence="2">Leaf</tissue>
    </source>
</reference>
<dbReference type="Proteomes" id="UP001370490">
    <property type="component" value="Unassembled WGS sequence"/>
</dbReference>
<proteinExistence type="predicted"/>
<evidence type="ECO:0000256" key="1">
    <source>
        <dbReference type="SAM" id="Phobius"/>
    </source>
</evidence>
<accession>A0AAN8VVZ0</accession>
<evidence type="ECO:0000313" key="3">
    <source>
        <dbReference type="Proteomes" id="UP001370490"/>
    </source>
</evidence>
<gene>
    <name evidence="2" type="ORF">RJ641_034101</name>
</gene>
<keyword evidence="3" id="KW-1185">Reference proteome</keyword>
<keyword evidence="1" id="KW-0812">Transmembrane</keyword>
<organism evidence="2 3">
    <name type="scientific">Dillenia turbinata</name>
    <dbReference type="NCBI Taxonomy" id="194707"/>
    <lineage>
        <taxon>Eukaryota</taxon>
        <taxon>Viridiplantae</taxon>
        <taxon>Streptophyta</taxon>
        <taxon>Embryophyta</taxon>
        <taxon>Tracheophyta</taxon>
        <taxon>Spermatophyta</taxon>
        <taxon>Magnoliopsida</taxon>
        <taxon>eudicotyledons</taxon>
        <taxon>Gunneridae</taxon>
        <taxon>Pentapetalae</taxon>
        <taxon>Dilleniales</taxon>
        <taxon>Dilleniaceae</taxon>
        <taxon>Dillenia</taxon>
    </lineage>
</organism>
<dbReference type="EMBL" id="JBAMMX010000007">
    <property type="protein sequence ID" value="KAK6937071.1"/>
    <property type="molecule type" value="Genomic_DNA"/>
</dbReference>
<keyword evidence="1" id="KW-1133">Transmembrane helix</keyword>